<dbReference type="EMBL" id="CP034170">
    <property type="protein sequence ID" value="AZI58405.1"/>
    <property type="molecule type" value="Genomic_DNA"/>
</dbReference>
<proteinExistence type="predicted"/>
<reference evidence="3 4" key="2">
    <citation type="submission" date="2018-12" db="EMBL/GenBank/DDBJ databases">
        <title>Nakamurella antarcticus sp. nov., isolated from Antarctica South Shetland Islands soil.</title>
        <authorList>
            <person name="Peng F."/>
        </authorList>
    </citation>
    <scope>NUCLEOTIDE SEQUENCE [LARGE SCALE GENOMIC DNA]</scope>
    <source>
        <strain evidence="3 4">S14-144</strain>
    </source>
</reference>
<dbReference type="GO" id="GO:0003676">
    <property type="term" value="F:nucleic acid binding"/>
    <property type="evidence" value="ECO:0007669"/>
    <property type="project" value="InterPro"/>
</dbReference>
<evidence type="ECO:0000259" key="2">
    <source>
        <dbReference type="PROSITE" id="PS50967"/>
    </source>
</evidence>
<dbReference type="GO" id="GO:0000166">
    <property type="term" value="F:nucleotide binding"/>
    <property type="evidence" value="ECO:0007669"/>
    <property type="project" value="InterPro"/>
</dbReference>
<dbReference type="InterPro" id="IPR002121">
    <property type="entry name" value="HRDC_dom"/>
</dbReference>
<dbReference type="Pfam" id="PF00570">
    <property type="entry name" value="HRDC"/>
    <property type="match status" value="1"/>
</dbReference>
<dbReference type="KEGG" id="nak:EH165_09905"/>
<feature type="domain" description="HRDC" evidence="2">
    <location>
        <begin position="64"/>
        <end position="144"/>
    </location>
</feature>
<evidence type="ECO:0000256" key="1">
    <source>
        <dbReference type="SAM" id="MobiDB-lite"/>
    </source>
</evidence>
<accession>A0A3G8ZNN7</accession>
<protein>
    <recommendedName>
        <fullName evidence="2">HRDC domain-containing protein</fullName>
    </recommendedName>
</protein>
<dbReference type="SMART" id="SM00341">
    <property type="entry name" value="HRDC"/>
    <property type="match status" value="1"/>
</dbReference>
<reference evidence="3 4" key="1">
    <citation type="submission" date="2018-11" db="EMBL/GenBank/DDBJ databases">
        <authorList>
            <person name="Da X."/>
        </authorList>
    </citation>
    <scope>NUCLEOTIDE SEQUENCE [LARGE SCALE GENOMIC DNA]</scope>
    <source>
        <strain evidence="3 4">S14-144</strain>
    </source>
</reference>
<dbReference type="InterPro" id="IPR010997">
    <property type="entry name" value="HRDC-like_sf"/>
</dbReference>
<dbReference type="Proteomes" id="UP000268084">
    <property type="component" value="Chromosome"/>
</dbReference>
<organism evidence="3 4">
    <name type="scientific">Nakamurella antarctica</name>
    <dbReference type="NCBI Taxonomy" id="1902245"/>
    <lineage>
        <taxon>Bacteria</taxon>
        <taxon>Bacillati</taxon>
        <taxon>Actinomycetota</taxon>
        <taxon>Actinomycetes</taxon>
        <taxon>Nakamurellales</taxon>
        <taxon>Nakamurellaceae</taxon>
        <taxon>Nakamurella</taxon>
    </lineage>
</organism>
<evidence type="ECO:0000313" key="3">
    <source>
        <dbReference type="EMBL" id="AZI58405.1"/>
    </source>
</evidence>
<keyword evidence="4" id="KW-1185">Reference proteome</keyword>
<dbReference type="Gene3D" id="1.10.150.80">
    <property type="entry name" value="HRDC domain"/>
    <property type="match status" value="1"/>
</dbReference>
<dbReference type="SUPFAM" id="SSF47819">
    <property type="entry name" value="HRDC-like"/>
    <property type="match status" value="1"/>
</dbReference>
<dbReference type="PROSITE" id="PS50967">
    <property type="entry name" value="HRDC"/>
    <property type="match status" value="1"/>
</dbReference>
<dbReference type="AlphaFoldDB" id="A0A3G8ZNN7"/>
<gene>
    <name evidence="3" type="ORF">EH165_09905</name>
</gene>
<feature type="region of interest" description="Disordered" evidence="1">
    <location>
        <begin position="1"/>
        <end position="36"/>
    </location>
</feature>
<evidence type="ECO:0000313" key="4">
    <source>
        <dbReference type="Proteomes" id="UP000268084"/>
    </source>
</evidence>
<dbReference type="OrthoDB" id="9806690at2"/>
<sequence length="146" mass="15479">MGLSRSEGGRKTRRRSRFLNGLAPESPPVSKAGGRAAPGRCRFCTGPLNTPAEIKTGRCANCPSTADPDLLDELKAWRRTLASEKSVPPYVIFTDVTLQAIAERSPLDDGGLLAIPGIGRVKLDSFGADVLAMVAKSIKRAATKTS</sequence>
<name>A0A3G8ZNN7_9ACTN</name>
<dbReference type="InterPro" id="IPR044876">
    <property type="entry name" value="HRDC_dom_sf"/>
</dbReference>